<feature type="compositionally biased region" description="Polar residues" evidence="1">
    <location>
        <begin position="226"/>
        <end position="249"/>
    </location>
</feature>
<organism evidence="2 3">
    <name type="scientific">Dothistroma septosporum (strain NZE10 / CBS 128990)</name>
    <name type="common">Red band needle blight fungus</name>
    <name type="synonym">Mycosphaerella pini</name>
    <dbReference type="NCBI Taxonomy" id="675120"/>
    <lineage>
        <taxon>Eukaryota</taxon>
        <taxon>Fungi</taxon>
        <taxon>Dikarya</taxon>
        <taxon>Ascomycota</taxon>
        <taxon>Pezizomycotina</taxon>
        <taxon>Dothideomycetes</taxon>
        <taxon>Dothideomycetidae</taxon>
        <taxon>Mycosphaerellales</taxon>
        <taxon>Mycosphaerellaceae</taxon>
        <taxon>Dothistroma</taxon>
    </lineage>
</organism>
<dbReference type="HOGENOM" id="CLU_834257_0_0_1"/>
<dbReference type="OrthoDB" id="10495339at2759"/>
<evidence type="ECO:0000256" key="1">
    <source>
        <dbReference type="SAM" id="MobiDB-lite"/>
    </source>
</evidence>
<protein>
    <submittedName>
        <fullName evidence="2">Uncharacterized protein</fullName>
    </submittedName>
</protein>
<evidence type="ECO:0000313" key="2">
    <source>
        <dbReference type="EMBL" id="EME38595.1"/>
    </source>
</evidence>
<feature type="compositionally biased region" description="Low complexity" evidence="1">
    <location>
        <begin position="297"/>
        <end position="306"/>
    </location>
</feature>
<accession>N1PEN4</accession>
<keyword evidence="3" id="KW-1185">Reference proteome</keyword>
<feature type="region of interest" description="Disordered" evidence="1">
    <location>
        <begin position="291"/>
        <end position="333"/>
    </location>
</feature>
<evidence type="ECO:0000313" key="3">
    <source>
        <dbReference type="Proteomes" id="UP000016933"/>
    </source>
</evidence>
<dbReference type="AlphaFoldDB" id="N1PEN4"/>
<gene>
    <name evidence="2" type="ORF">DOTSEDRAFT_39566</name>
</gene>
<dbReference type="Proteomes" id="UP000016933">
    <property type="component" value="Unassembled WGS sequence"/>
</dbReference>
<dbReference type="eggNOG" id="ENOG502R9C8">
    <property type="taxonomic scope" value="Eukaryota"/>
</dbReference>
<reference evidence="3" key="1">
    <citation type="journal article" date="2012" name="PLoS Genet.">
        <title>The genomes of the fungal plant pathogens Cladosporium fulvum and Dothistroma septosporum reveal adaptation to different hosts and lifestyles but also signatures of common ancestry.</title>
        <authorList>
            <person name="de Wit P.J.G.M."/>
            <person name="van der Burgt A."/>
            <person name="Oekmen B."/>
            <person name="Stergiopoulos I."/>
            <person name="Abd-Elsalam K.A."/>
            <person name="Aerts A.L."/>
            <person name="Bahkali A.H."/>
            <person name="Beenen H.G."/>
            <person name="Chettri P."/>
            <person name="Cox M.P."/>
            <person name="Datema E."/>
            <person name="de Vries R.P."/>
            <person name="Dhillon B."/>
            <person name="Ganley A.R."/>
            <person name="Griffiths S.A."/>
            <person name="Guo Y."/>
            <person name="Hamelin R.C."/>
            <person name="Henrissat B."/>
            <person name="Kabir M.S."/>
            <person name="Jashni M.K."/>
            <person name="Kema G."/>
            <person name="Klaubauf S."/>
            <person name="Lapidus A."/>
            <person name="Levasseur A."/>
            <person name="Lindquist E."/>
            <person name="Mehrabi R."/>
            <person name="Ohm R.A."/>
            <person name="Owen T.J."/>
            <person name="Salamov A."/>
            <person name="Schwelm A."/>
            <person name="Schijlen E."/>
            <person name="Sun H."/>
            <person name="van den Burg H.A."/>
            <person name="van Ham R.C.H.J."/>
            <person name="Zhang S."/>
            <person name="Goodwin S.B."/>
            <person name="Grigoriev I.V."/>
            <person name="Collemare J."/>
            <person name="Bradshaw R.E."/>
        </authorList>
    </citation>
    <scope>NUCLEOTIDE SEQUENCE [LARGE SCALE GENOMIC DNA]</scope>
    <source>
        <strain evidence="3">NZE10 / CBS 128990</strain>
    </source>
</reference>
<name>N1PEN4_DOTSN</name>
<proteinExistence type="predicted"/>
<feature type="compositionally biased region" description="Low complexity" evidence="1">
    <location>
        <begin position="250"/>
        <end position="271"/>
    </location>
</feature>
<reference evidence="2 3" key="2">
    <citation type="journal article" date="2012" name="PLoS Pathog.">
        <title>Diverse lifestyles and strategies of plant pathogenesis encoded in the genomes of eighteen Dothideomycetes fungi.</title>
        <authorList>
            <person name="Ohm R.A."/>
            <person name="Feau N."/>
            <person name="Henrissat B."/>
            <person name="Schoch C.L."/>
            <person name="Horwitz B.A."/>
            <person name="Barry K.W."/>
            <person name="Condon B.J."/>
            <person name="Copeland A.C."/>
            <person name="Dhillon B."/>
            <person name="Glaser F."/>
            <person name="Hesse C.N."/>
            <person name="Kosti I."/>
            <person name="LaButti K."/>
            <person name="Lindquist E.A."/>
            <person name="Lucas S."/>
            <person name="Salamov A.A."/>
            <person name="Bradshaw R.E."/>
            <person name="Ciuffetti L."/>
            <person name="Hamelin R.C."/>
            <person name="Kema G.H.J."/>
            <person name="Lawrence C."/>
            <person name="Scott J.A."/>
            <person name="Spatafora J.W."/>
            <person name="Turgeon B.G."/>
            <person name="de Wit P.J.G.M."/>
            <person name="Zhong S."/>
            <person name="Goodwin S.B."/>
            <person name="Grigoriev I.V."/>
        </authorList>
    </citation>
    <scope>NUCLEOTIDE SEQUENCE [LARGE SCALE GENOMIC DNA]</scope>
    <source>
        <strain evidence="3">NZE10 / CBS 128990</strain>
    </source>
</reference>
<dbReference type="OMA" id="VISEPCM"/>
<dbReference type="EMBL" id="KB446547">
    <property type="protein sequence ID" value="EME38595.1"/>
    <property type="molecule type" value="Genomic_DNA"/>
</dbReference>
<feature type="region of interest" description="Disordered" evidence="1">
    <location>
        <begin position="224"/>
        <end position="274"/>
    </location>
</feature>
<sequence>MSSRTYRESFEEHQQLKSQGASTTFGNVILNDNIDQVISEPCMRSPNIQINASLPCNFRDALSKQYDSSESRVGIIAKLPAKHCLKNSGSVVLSQAQVNDNAYCHPCLTLTTSKCGRLVFCAPMTSFGNNSITEKYSRAGQYARDNVFYEYVALNNRDAASHSTLPILRHEGLDMLKPTYVHLDSGFWIEWDCLAVQQGGRRHLTAPSLVIARELYALAENHRQRYGSSSKIPTNAQRGPCTTTYHQGQRSLSRSSTGSSSSTDSSCGPSPVLAPARPFGYQRIQRYHNSQYRGHAQHVAQPQAPAWTPPARQPARTPFNPMTASWRQIPQRA</sequence>
<feature type="compositionally biased region" description="Polar residues" evidence="1">
    <location>
        <begin position="320"/>
        <end position="333"/>
    </location>
</feature>